<keyword evidence="3" id="KW-0238">DNA-binding</keyword>
<evidence type="ECO:0000256" key="2">
    <source>
        <dbReference type="ARBA" id="ARBA00005442"/>
    </source>
</evidence>
<evidence type="ECO:0000256" key="1">
    <source>
        <dbReference type="ARBA" id="ARBA00003863"/>
    </source>
</evidence>
<dbReference type="InterPro" id="IPR001448">
    <property type="entry name" value="SASP_alpha/beta-type"/>
</dbReference>
<evidence type="ECO:0000313" key="4">
    <source>
        <dbReference type="EMBL" id="MDQ0113642.1"/>
    </source>
</evidence>
<dbReference type="PROSITE" id="PS00684">
    <property type="entry name" value="SASP_2"/>
    <property type="match status" value="1"/>
</dbReference>
<comment type="function">
    <text evidence="1">SASP are bound to spore DNA. They are double-stranded DNA-binding proteins that cause DNA to change to an a-like conformation. They protect the DNA backbone from chemical and enzymatic cleavage and are thus involved in dormant spore's high resistance to UV light.</text>
</comment>
<accession>A0ABT9U1Z1</accession>
<reference evidence="4 5" key="1">
    <citation type="submission" date="2023-07" db="EMBL/GenBank/DDBJ databases">
        <title>Sorghum-associated microbial communities from plants grown in Nebraska, USA.</title>
        <authorList>
            <person name="Schachtman D."/>
        </authorList>
    </citation>
    <scope>NUCLEOTIDE SEQUENCE [LARGE SCALE GENOMIC DNA]</scope>
    <source>
        <strain evidence="4 5">CC482</strain>
    </source>
</reference>
<sequence length="90" mass="9296">MSRSNKVVVPNSKAALNQMKYEIAAEFGLTSGGYAGVGQDTEFAGELGGQSGVSGGSVQWSNLTTRQAGSVGGEITKRLIAQAEQVLGKY</sequence>
<dbReference type="Proteomes" id="UP001229346">
    <property type="component" value="Unassembled WGS sequence"/>
</dbReference>
<dbReference type="InterPro" id="IPR018126">
    <property type="entry name" value="SASP_alpha/beta-type_CS"/>
</dbReference>
<protein>
    <recommendedName>
        <fullName evidence="6">Alpha/beta-type small acid-soluble spore protein</fullName>
    </recommendedName>
</protein>
<dbReference type="PANTHER" id="PTHR36107:SF1">
    <property type="entry name" value="SMALL, ACID-SOLUBLE SPORE PROTEIN A"/>
    <property type="match status" value="1"/>
</dbReference>
<organism evidence="4 5">
    <name type="scientific">Paenibacillus harenae</name>
    <dbReference type="NCBI Taxonomy" id="306543"/>
    <lineage>
        <taxon>Bacteria</taxon>
        <taxon>Bacillati</taxon>
        <taxon>Bacillota</taxon>
        <taxon>Bacilli</taxon>
        <taxon>Bacillales</taxon>
        <taxon>Paenibacillaceae</taxon>
        <taxon>Paenibacillus</taxon>
    </lineage>
</organism>
<dbReference type="Pfam" id="PF00269">
    <property type="entry name" value="SASP"/>
    <property type="match status" value="1"/>
</dbReference>
<dbReference type="Gene3D" id="6.10.10.80">
    <property type="entry name" value="Small, acid-soluble spore protein, alpha/beta type-like"/>
    <property type="match status" value="1"/>
</dbReference>
<evidence type="ECO:0000256" key="3">
    <source>
        <dbReference type="ARBA" id="ARBA00023125"/>
    </source>
</evidence>
<comment type="caution">
    <text evidence="4">The sequence shown here is derived from an EMBL/GenBank/DDBJ whole genome shotgun (WGS) entry which is preliminary data.</text>
</comment>
<dbReference type="PROSITE" id="PS00304">
    <property type="entry name" value="SASP_1"/>
    <property type="match status" value="1"/>
</dbReference>
<dbReference type="EMBL" id="JAUSSU010000005">
    <property type="protein sequence ID" value="MDQ0113642.1"/>
    <property type="molecule type" value="Genomic_DNA"/>
</dbReference>
<proteinExistence type="inferred from homology"/>
<dbReference type="InterPro" id="IPR038300">
    <property type="entry name" value="SASP_sf_alpha/beta"/>
</dbReference>
<gene>
    <name evidence="4" type="ORF">J2T15_003083</name>
</gene>
<name>A0ABT9U1Z1_PAEHA</name>
<dbReference type="InterPro" id="IPR050847">
    <property type="entry name" value="SASP_DNA-binding"/>
</dbReference>
<evidence type="ECO:0000313" key="5">
    <source>
        <dbReference type="Proteomes" id="UP001229346"/>
    </source>
</evidence>
<dbReference type="PANTHER" id="PTHR36107">
    <property type="entry name" value="SMALL, ACID-SOLUBLE SPORE PROTEIN A"/>
    <property type="match status" value="1"/>
</dbReference>
<dbReference type="RefSeq" id="WP_307204855.1">
    <property type="nucleotide sequence ID" value="NZ_JAUSSU010000005.1"/>
</dbReference>
<keyword evidence="5" id="KW-1185">Reference proteome</keyword>
<comment type="similarity">
    <text evidence="2">Belongs to the alpha/beta-type SASP family.</text>
</comment>
<evidence type="ECO:0008006" key="6">
    <source>
        <dbReference type="Google" id="ProtNLM"/>
    </source>
</evidence>